<sequence>MMQPATFPAVADDGLPPSRRSLGSVLSEIIVMAIPFAAGAIIVSGLHLGKVAVLARAPQAGPLELQSMLQPAFLLVLALMEGLAISNQVFSARSKNNWPRSAIFPASWRMSAYAVLGLIVVAVLASFASSFLPVEDALLRRTLDYLPLYILSLSAFVVFDIFYAAMRGQGKLARSLIPFLGLAAIDLSTTYVLLTEYNMGFEAVLFGNLAGPLVMLPVIVLLLKREAGPVVTHVKEQVKIRTTQLLMFVGTPISLTILVGSLSAAVIFPVLADFGSEYASAFLVVMRLRVSFMIPAIALGSVIAILVNQLSDSSTPAARLQYLGIGVPVVLGFYALLTALLPFWGGPMIALLVSPEHTTTELRAATDLVMQGLQLTFFFVSGAAMLQVVMEQLGRATQVLIIAIVTELITGSVVFYAQYAGHNLDIAILLLCGVSGLTFVLFLVQFGFLLRQLGRCDAV</sequence>
<feature type="transmembrane region" description="Helical" evidence="1">
    <location>
        <begin position="398"/>
        <end position="420"/>
    </location>
</feature>
<proteinExistence type="predicted"/>
<gene>
    <name evidence="2" type="ORF">PhaeoP36_01284</name>
</gene>
<dbReference type="EMBL" id="CP010643">
    <property type="protein sequence ID" value="ATG35435.1"/>
    <property type="molecule type" value="Genomic_DNA"/>
</dbReference>
<feature type="transmembrane region" description="Helical" evidence="1">
    <location>
        <begin position="292"/>
        <end position="310"/>
    </location>
</feature>
<feature type="transmembrane region" description="Helical" evidence="1">
    <location>
        <begin position="245"/>
        <end position="272"/>
    </location>
</feature>
<accession>A0ABM6PCP1</accession>
<feature type="transmembrane region" description="Helical" evidence="1">
    <location>
        <begin position="146"/>
        <end position="164"/>
    </location>
</feature>
<keyword evidence="1" id="KW-0812">Transmembrane</keyword>
<evidence type="ECO:0008006" key="4">
    <source>
        <dbReference type="Google" id="ProtNLM"/>
    </source>
</evidence>
<reference evidence="2 3" key="3">
    <citation type="journal article" date="2017" name="Int. J. Syst. Evol. Microbiol.">
        <title>Adaptation of Surface-Associated Bacteria to the Open Ocean: A Genomically Distinct Subpopulation of Phaeobacter gallaeciensis Colonizes Pacific Mesozooplankton.</title>
        <authorList>
            <person name="Freese H.M."/>
            <person name="Methner A."/>
            <person name="Overmann J."/>
        </authorList>
    </citation>
    <scope>NUCLEOTIDE SEQUENCE [LARGE SCALE GENOMIC DNA]</scope>
    <source>
        <strain evidence="2 3">P36</strain>
    </source>
</reference>
<feature type="transmembrane region" description="Helical" evidence="1">
    <location>
        <begin position="111"/>
        <end position="134"/>
    </location>
</feature>
<feature type="transmembrane region" description="Helical" evidence="1">
    <location>
        <begin position="322"/>
        <end position="344"/>
    </location>
</feature>
<keyword evidence="1" id="KW-1133">Transmembrane helix</keyword>
<evidence type="ECO:0000313" key="2">
    <source>
        <dbReference type="EMBL" id="ATG35435.1"/>
    </source>
</evidence>
<feature type="transmembrane region" description="Helical" evidence="1">
    <location>
        <begin position="29"/>
        <end position="48"/>
    </location>
</feature>
<reference evidence="2 3" key="4">
    <citation type="journal article" date="2018" name="Environ. Microbiol. Rep.">
        <title>Phylogenetic distribution of roseobacticides in the Roseobacter group and their effect on microalgae.</title>
        <authorList>
            <person name="Sonnenschein E.C."/>
            <person name="Phippen C.B."/>
            <person name="Bentzon-Tilia M."/>
            <person name="Rasmussen S.A."/>
            <person name="Nielsen K.F."/>
            <person name="Gram L."/>
        </authorList>
    </citation>
    <scope>NUCLEOTIDE SEQUENCE [LARGE SCALE GENOMIC DNA]</scope>
    <source>
        <strain evidence="2 3">P36</strain>
    </source>
</reference>
<reference evidence="2 3" key="1">
    <citation type="journal article" date="2017" name="Front. Microbiol.">
        <title>Phaeobacter piscinae sp. nov., a species of the Roseobacter group and potential aquaculture probiont.</title>
        <authorList>
            <person name="Sonnenschein E.C."/>
            <person name="Phippen C.B.W."/>
            <person name="Nielsen K.F."/>
            <person name="Mateiu R.V."/>
            <person name="Melchiorsen J."/>
            <person name="Gram L."/>
            <person name="Overmann J."/>
            <person name="Freese H.M."/>
        </authorList>
    </citation>
    <scope>NUCLEOTIDE SEQUENCE [LARGE SCALE GENOMIC DNA]</scope>
    <source>
        <strain evidence="2 3">P36</strain>
    </source>
</reference>
<keyword evidence="3" id="KW-1185">Reference proteome</keyword>
<dbReference type="RefSeq" id="WP_244906632.1">
    <property type="nucleotide sequence ID" value="NZ_CP010643.1"/>
</dbReference>
<name>A0ABM6PCP1_9RHOB</name>
<feature type="transmembrane region" description="Helical" evidence="1">
    <location>
        <begin position="364"/>
        <end position="386"/>
    </location>
</feature>
<feature type="transmembrane region" description="Helical" evidence="1">
    <location>
        <begin position="206"/>
        <end position="224"/>
    </location>
</feature>
<feature type="transmembrane region" description="Helical" evidence="1">
    <location>
        <begin position="68"/>
        <end position="90"/>
    </location>
</feature>
<reference evidence="2 3" key="2">
    <citation type="journal article" date="2017" name="Genome Biol. Evol.">
        <title>Trajectories and Drivers of Genome Evolution in Surface-Associated Marine Phaeobacter.</title>
        <authorList>
            <person name="Freese H.M."/>
            <person name="Sikorski J."/>
            <person name="Bunk B."/>
            <person name="Scheuner C."/>
            <person name="Meier-Kolthoff J.P."/>
            <person name="Sproer C."/>
            <person name="Gram L."/>
            <person name="Overmann J."/>
        </authorList>
    </citation>
    <scope>NUCLEOTIDE SEQUENCE [LARGE SCALE GENOMIC DNA]</scope>
    <source>
        <strain evidence="2 3">P36</strain>
    </source>
</reference>
<evidence type="ECO:0000313" key="3">
    <source>
        <dbReference type="Proteomes" id="UP000218891"/>
    </source>
</evidence>
<evidence type="ECO:0000256" key="1">
    <source>
        <dbReference type="SAM" id="Phobius"/>
    </source>
</evidence>
<feature type="transmembrane region" description="Helical" evidence="1">
    <location>
        <begin position="176"/>
        <end position="194"/>
    </location>
</feature>
<organism evidence="2 3">
    <name type="scientific">Phaeobacter piscinae</name>
    <dbReference type="NCBI Taxonomy" id="1580596"/>
    <lineage>
        <taxon>Bacteria</taxon>
        <taxon>Pseudomonadati</taxon>
        <taxon>Pseudomonadota</taxon>
        <taxon>Alphaproteobacteria</taxon>
        <taxon>Rhodobacterales</taxon>
        <taxon>Roseobacteraceae</taxon>
        <taxon>Phaeobacter</taxon>
    </lineage>
</organism>
<feature type="transmembrane region" description="Helical" evidence="1">
    <location>
        <begin position="426"/>
        <end position="450"/>
    </location>
</feature>
<dbReference type="Proteomes" id="UP000218891">
    <property type="component" value="Chromosome"/>
</dbReference>
<keyword evidence="1" id="KW-0472">Membrane</keyword>
<protein>
    <recommendedName>
        <fullName evidence="4">Na+-driven multidrug efflux pump</fullName>
    </recommendedName>
</protein>